<feature type="domain" description="Poly(A) RNA polymerase mitochondrial-like central palm" evidence="7">
    <location>
        <begin position="421"/>
        <end position="558"/>
    </location>
</feature>
<feature type="compositionally biased region" description="Basic and acidic residues" evidence="5">
    <location>
        <begin position="39"/>
        <end position="97"/>
    </location>
</feature>
<evidence type="ECO:0000256" key="5">
    <source>
        <dbReference type="SAM" id="MobiDB-lite"/>
    </source>
</evidence>
<dbReference type="Gene3D" id="3.30.460.10">
    <property type="entry name" value="Beta Polymerase, domain 2"/>
    <property type="match status" value="1"/>
</dbReference>
<evidence type="ECO:0000259" key="6">
    <source>
        <dbReference type="Pfam" id="PF03828"/>
    </source>
</evidence>
<dbReference type="Gene3D" id="1.10.1410.10">
    <property type="match status" value="1"/>
</dbReference>
<feature type="compositionally biased region" description="Basic and acidic residues" evidence="5">
    <location>
        <begin position="1"/>
        <end position="20"/>
    </location>
</feature>
<dbReference type="EC" id="2.7.7.19" evidence="2"/>
<dbReference type="GO" id="GO:0010605">
    <property type="term" value="P:negative regulation of macromolecule metabolic process"/>
    <property type="evidence" value="ECO:0007669"/>
    <property type="project" value="UniProtKB-ARBA"/>
</dbReference>
<proteinExistence type="inferred from homology"/>
<feature type="region of interest" description="Disordered" evidence="5">
    <location>
        <begin position="286"/>
        <end position="409"/>
    </location>
</feature>
<dbReference type="InterPro" id="IPR054708">
    <property type="entry name" value="MTPAP-like_central"/>
</dbReference>
<dbReference type="OrthoDB" id="273917at2759"/>
<dbReference type="GO" id="GO:1990817">
    <property type="term" value="F:poly(A) RNA polymerase activity"/>
    <property type="evidence" value="ECO:0007669"/>
    <property type="project" value="UniProtKB-EC"/>
</dbReference>
<organism evidence="8 9">
    <name type="scientific">Ophiocordyceps sinensis</name>
    <dbReference type="NCBI Taxonomy" id="72228"/>
    <lineage>
        <taxon>Eukaryota</taxon>
        <taxon>Fungi</taxon>
        <taxon>Dikarya</taxon>
        <taxon>Ascomycota</taxon>
        <taxon>Pezizomycotina</taxon>
        <taxon>Sordariomycetes</taxon>
        <taxon>Hypocreomycetidae</taxon>
        <taxon>Hypocreales</taxon>
        <taxon>Ophiocordycipitaceae</taxon>
        <taxon>Ophiocordyceps</taxon>
    </lineage>
</organism>
<feature type="compositionally biased region" description="Basic and acidic residues" evidence="5">
    <location>
        <begin position="113"/>
        <end position="124"/>
    </location>
</feature>
<feature type="compositionally biased region" description="Basic and acidic residues" evidence="5">
    <location>
        <begin position="230"/>
        <end position="248"/>
    </location>
</feature>
<dbReference type="InterPro" id="IPR045862">
    <property type="entry name" value="Trf4-like"/>
</dbReference>
<feature type="compositionally biased region" description="Pro residues" evidence="5">
    <location>
        <begin position="314"/>
        <end position="334"/>
    </location>
</feature>
<feature type="region of interest" description="Disordered" evidence="5">
    <location>
        <begin position="1"/>
        <end position="273"/>
    </location>
</feature>
<evidence type="ECO:0000256" key="2">
    <source>
        <dbReference type="ARBA" id="ARBA00012388"/>
    </source>
</evidence>
<dbReference type="InterPro" id="IPR043519">
    <property type="entry name" value="NT_sf"/>
</dbReference>
<dbReference type="EMBL" id="JAAVMX010000009">
    <property type="protein sequence ID" value="KAF4504507.1"/>
    <property type="molecule type" value="Genomic_DNA"/>
</dbReference>
<dbReference type="Pfam" id="PF22600">
    <property type="entry name" value="MTPAP-like_central"/>
    <property type="match status" value="1"/>
</dbReference>
<dbReference type="CDD" id="cd05402">
    <property type="entry name" value="NT_PAP_TUTase"/>
    <property type="match status" value="1"/>
</dbReference>
<dbReference type="PANTHER" id="PTHR23092:SF15">
    <property type="entry name" value="INACTIVE NON-CANONICAL POLY(A) RNA POLYMERASE PROTEIN TRF4-2-RELATED"/>
    <property type="match status" value="1"/>
</dbReference>
<keyword evidence="9" id="KW-1185">Reference proteome</keyword>
<gene>
    <name evidence="8" type="ORF">G6O67_007953</name>
</gene>
<dbReference type="GO" id="GO:0046872">
    <property type="term" value="F:metal ion binding"/>
    <property type="evidence" value="ECO:0007669"/>
    <property type="project" value="UniProtKB-KW"/>
</dbReference>
<sequence length="756" mass="83998">MSRNDSWRRDGRDRSTDRYRPPSPRRGASPPAASYDSWRPADDRRDRGDRRSTRDSHRGSTRDSQRASDRDSQRASGRDSQRASGRDSQRASGHDSHGGAANDSRRTSGQASDAKRAPPGDVHRPKLPQSDFTFRVDQPLHVAPFSFPPATNPPAGRRGERRGGLSRKPGRPRWQPPPHPSERALISGDTFRIPGQRIFDTSASAKFRDVDEMSDDQEVAMEMSSQSSHEGAEKPVSKRPRTDAKAADADAVPKWSNPDPYTALPCPDEATRKKRDMVQLIRKARVEVLKPNTDAPPEAANFISFDSSDEDDAPPPPPPPPTSLPPRPPPPPRDGPVVGKSKSSSTATDAKLTPDTSGPLGSRKRTVDDEIKPPDYGQLKKAGTRRSKGTLLPEWQPKDDQDSCPWKAVGSSDAENATIRLHKEVLAFYDFVRPKEFEQRVRTNLVEHLQKAMQRDGRNFASAQVRPFGSFMSGLYLPTADMDLVICSASFIKGGPPTYLGAKSWLYKFQKLLVTQDVADNASITVIAHARIPLVKFVDKLTGLKVDVSFENMGGVRAIDTFLQWKKEYPTMPVLVTVVKHFLLMRGLNEPVNGGIGGFSVICLVVSMLQTMPQLQGRGVNDEEHLGLLILDFFELYGCHFRHESNAISLKGTVGYVPKSSVSTFTYKNTNRLSIIDPNNPANDIAGGSSNTAAILDRFYDAFYDLRDRMRCFKRHPERGGILDVILKGNYSSFRMQRKYLKHVHQETIGPCSDQD</sequence>
<dbReference type="AlphaFoldDB" id="A0A8H4LSW8"/>
<feature type="compositionally biased region" description="Low complexity" evidence="5">
    <location>
        <begin position="25"/>
        <end position="34"/>
    </location>
</feature>
<dbReference type="Pfam" id="PF03828">
    <property type="entry name" value="PAP_assoc"/>
    <property type="match status" value="1"/>
</dbReference>
<dbReference type="SUPFAM" id="SSF81301">
    <property type="entry name" value="Nucleotidyltransferase"/>
    <property type="match status" value="1"/>
</dbReference>
<dbReference type="GO" id="GO:0031499">
    <property type="term" value="C:TRAMP complex"/>
    <property type="evidence" value="ECO:0007669"/>
    <property type="project" value="TreeGrafter"/>
</dbReference>
<dbReference type="PANTHER" id="PTHR23092">
    <property type="entry name" value="POLY(A) RNA POLYMERASE"/>
    <property type="match status" value="1"/>
</dbReference>
<evidence type="ECO:0000313" key="9">
    <source>
        <dbReference type="Proteomes" id="UP000557566"/>
    </source>
</evidence>
<dbReference type="GO" id="GO:0003729">
    <property type="term" value="F:mRNA binding"/>
    <property type="evidence" value="ECO:0007669"/>
    <property type="project" value="TreeGrafter"/>
</dbReference>
<dbReference type="InterPro" id="IPR002058">
    <property type="entry name" value="PAP_assoc"/>
</dbReference>
<dbReference type="GO" id="GO:0005730">
    <property type="term" value="C:nucleolus"/>
    <property type="evidence" value="ECO:0007669"/>
    <property type="project" value="TreeGrafter"/>
</dbReference>
<evidence type="ECO:0000256" key="4">
    <source>
        <dbReference type="ARBA" id="ARBA00022842"/>
    </source>
</evidence>
<feature type="domain" description="PAP-associated" evidence="6">
    <location>
        <begin position="626"/>
        <end position="683"/>
    </location>
</feature>
<evidence type="ECO:0000256" key="1">
    <source>
        <dbReference type="ARBA" id="ARBA00008593"/>
    </source>
</evidence>
<reference evidence="8 9" key="1">
    <citation type="journal article" date="2020" name="Genome Biol. Evol.">
        <title>A new high-quality draft genome assembly of the Chinese cordyceps Ophiocordyceps sinensis.</title>
        <authorList>
            <person name="Shu R."/>
            <person name="Zhang J."/>
            <person name="Meng Q."/>
            <person name="Zhang H."/>
            <person name="Zhou G."/>
            <person name="Li M."/>
            <person name="Wu P."/>
            <person name="Zhao Y."/>
            <person name="Chen C."/>
            <person name="Qin Q."/>
        </authorList>
    </citation>
    <scope>NUCLEOTIDE SEQUENCE [LARGE SCALE GENOMIC DNA]</scope>
    <source>
        <strain evidence="8 9">IOZ07</strain>
    </source>
</reference>
<dbReference type="GO" id="GO:0031123">
    <property type="term" value="P:RNA 3'-end processing"/>
    <property type="evidence" value="ECO:0007669"/>
    <property type="project" value="TreeGrafter"/>
</dbReference>
<dbReference type="GO" id="GO:0043634">
    <property type="term" value="P:polyadenylation-dependent ncRNA catabolic process"/>
    <property type="evidence" value="ECO:0007669"/>
    <property type="project" value="TreeGrafter"/>
</dbReference>
<dbReference type="Proteomes" id="UP000557566">
    <property type="component" value="Unassembled WGS sequence"/>
</dbReference>
<evidence type="ECO:0000259" key="7">
    <source>
        <dbReference type="Pfam" id="PF22600"/>
    </source>
</evidence>
<dbReference type="SUPFAM" id="SSF81631">
    <property type="entry name" value="PAP/OAS1 substrate-binding domain"/>
    <property type="match status" value="1"/>
</dbReference>
<comment type="similarity">
    <text evidence="1">Belongs to the DNA polymerase type-B-like family.</text>
</comment>
<keyword evidence="4" id="KW-0460">Magnesium</keyword>
<keyword evidence="3" id="KW-0479">Metal-binding</keyword>
<protein>
    <recommendedName>
        <fullName evidence="2">polynucleotide adenylyltransferase</fullName>
        <ecNumber evidence="2">2.7.7.19</ecNumber>
    </recommendedName>
</protein>
<name>A0A8H4LSW8_9HYPO</name>
<evidence type="ECO:0000313" key="8">
    <source>
        <dbReference type="EMBL" id="KAF4504507.1"/>
    </source>
</evidence>
<accession>A0A8H4LSW8</accession>
<evidence type="ECO:0000256" key="3">
    <source>
        <dbReference type="ARBA" id="ARBA00022723"/>
    </source>
</evidence>
<comment type="caution">
    <text evidence="8">The sequence shown here is derived from an EMBL/GenBank/DDBJ whole genome shotgun (WGS) entry which is preliminary data.</text>
</comment>